<reference evidence="2" key="1">
    <citation type="submission" date="2021-02" db="EMBL/GenBank/DDBJ databases">
        <title>Genome sequence of Rhodospirillales sp. strain TMPK1 isolated from soil.</title>
        <authorList>
            <person name="Nakai R."/>
            <person name="Kusada H."/>
            <person name="Tamaki H."/>
        </authorList>
    </citation>
    <scope>NUCLEOTIDE SEQUENCE</scope>
    <source>
        <strain evidence="2">TMPK1</strain>
    </source>
</reference>
<accession>A0A8S8X9D2</accession>
<organism evidence="2 3">
    <name type="scientific">Roseiterribacter gracilis</name>
    <dbReference type="NCBI Taxonomy" id="2812848"/>
    <lineage>
        <taxon>Bacteria</taxon>
        <taxon>Pseudomonadati</taxon>
        <taxon>Pseudomonadota</taxon>
        <taxon>Alphaproteobacteria</taxon>
        <taxon>Rhodospirillales</taxon>
        <taxon>Roseiterribacteraceae</taxon>
        <taxon>Roseiterribacter</taxon>
    </lineage>
</organism>
<sequence>MKSVVIASAFALLLASGASAQTQSKPLLDRAVVEKASAEQRDAFATCVEGAVKSCQVPTCKAGSKAAVQQCHESYGKCQATKVRECSDRSLKAK</sequence>
<dbReference type="RefSeq" id="WP_420243202.1">
    <property type="nucleotide sequence ID" value="NZ_BOPV01000001.1"/>
</dbReference>
<feature type="signal peptide" evidence="1">
    <location>
        <begin position="1"/>
        <end position="20"/>
    </location>
</feature>
<name>A0A8S8X9D2_9PROT</name>
<evidence type="ECO:0000313" key="2">
    <source>
        <dbReference type="EMBL" id="GIL40093.1"/>
    </source>
</evidence>
<proteinExistence type="predicted"/>
<evidence type="ECO:0008006" key="4">
    <source>
        <dbReference type="Google" id="ProtNLM"/>
    </source>
</evidence>
<dbReference type="EMBL" id="BOPV01000001">
    <property type="protein sequence ID" value="GIL40093.1"/>
    <property type="molecule type" value="Genomic_DNA"/>
</dbReference>
<evidence type="ECO:0000256" key="1">
    <source>
        <dbReference type="SAM" id="SignalP"/>
    </source>
</evidence>
<dbReference type="Proteomes" id="UP000681075">
    <property type="component" value="Unassembled WGS sequence"/>
</dbReference>
<evidence type="ECO:0000313" key="3">
    <source>
        <dbReference type="Proteomes" id="UP000681075"/>
    </source>
</evidence>
<dbReference type="AlphaFoldDB" id="A0A8S8X9D2"/>
<gene>
    <name evidence="2" type="ORF">TMPK1_23300</name>
</gene>
<protein>
    <recommendedName>
        <fullName evidence="4">Cysteine rich repeat-containing protein</fullName>
    </recommendedName>
</protein>
<feature type="chain" id="PRO_5035856433" description="Cysteine rich repeat-containing protein" evidence="1">
    <location>
        <begin position="21"/>
        <end position="94"/>
    </location>
</feature>
<keyword evidence="3" id="KW-1185">Reference proteome</keyword>
<comment type="caution">
    <text evidence="2">The sequence shown here is derived from an EMBL/GenBank/DDBJ whole genome shotgun (WGS) entry which is preliminary data.</text>
</comment>
<keyword evidence="1" id="KW-0732">Signal</keyword>